<gene>
    <name evidence="8" type="primary">gltX</name>
    <name evidence="11" type="ORF">Ga0123461_1976</name>
</gene>
<comment type="similarity">
    <text evidence="8">Belongs to the class-I aminoacyl-tRNA synthetase family. Glutamate--tRNA ligase type 1 subfamily.</text>
</comment>
<protein>
    <recommendedName>
        <fullName evidence="8">Glutamate--tRNA ligase</fullName>
        <ecNumber evidence="8">6.1.1.17</ecNumber>
    </recommendedName>
    <alternativeName>
        <fullName evidence="8">Glutamyl-tRNA synthetase</fullName>
        <shortName evidence="8">GluRS</shortName>
    </alternativeName>
</protein>
<reference evidence="11 12" key="1">
    <citation type="submission" date="2016-12" db="EMBL/GenBank/DDBJ databases">
        <title>Isolation and genomic insights into novel planktonic Zetaproteobacteria from stratified waters of the Chesapeake Bay.</title>
        <authorList>
            <person name="McAllister S.M."/>
            <person name="Kato S."/>
            <person name="Chan C.S."/>
            <person name="Chiu B.K."/>
            <person name="Field E.K."/>
        </authorList>
    </citation>
    <scope>NUCLEOTIDE SEQUENCE [LARGE SCALE GENOMIC DNA]</scope>
    <source>
        <strain evidence="11 12">CP-5</strain>
    </source>
</reference>
<dbReference type="Proteomes" id="UP000231701">
    <property type="component" value="Chromosome"/>
</dbReference>
<evidence type="ECO:0000259" key="9">
    <source>
        <dbReference type="Pfam" id="PF00749"/>
    </source>
</evidence>
<dbReference type="Gene3D" id="1.10.10.350">
    <property type="match status" value="1"/>
</dbReference>
<sequence>MSVVTRFAPSPTGLLHLGNVRTALLNWLYARKHGGSFMLRFEDTDQGRSELEYINAIQTDLQWLGLNWDGEPHFQSEHAGNHGDALEKLAAGGLAYRCFCSETKLSLDRKLATSRGLPPRYAGHCKALSADEAAERAEQEPFVWRLAVHAHQGEVTVADALHGDVTFALRDLDDPVVVRSDGTFTFLLPNAVDDALDGITHVLRGDDHLTNSAYQVWLLNGLGFTPPVYLHHGLLLGQDGAKLSKRAGSHSVAELRDEGLIPEALVQAMTRLGHPNLPDELHDHAALATHFDAEHVSTSSVRWSDQEMWRWHSRLLHELDNDCLTLLIQPYVPDVKTERLTAFAALIGKNIERASDAALFQRLLDVNAPLEAEALPVVKEAGAEFYQHAIDAWLALEDHSWQNLTAIVKEKTDCKGKALFMPLRVALSGALHGPEMSEVVAFLGSDAIVARLEYAKRQAES</sequence>
<evidence type="ECO:0000256" key="1">
    <source>
        <dbReference type="ARBA" id="ARBA00022598"/>
    </source>
</evidence>
<organism evidence="11 12">
    <name type="scientific">Mariprofundus aestuarium</name>
    <dbReference type="NCBI Taxonomy" id="1921086"/>
    <lineage>
        <taxon>Bacteria</taxon>
        <taxon>Pseudomonadati</taxon>
        <taxon>Pseudomonadota</taxon>
        <taxon>Candidatius Mariprofundia</taxon>
        <taxon>Mariprofundales</taxon>
        <taxon>Mariprofundaceae</taxon>
        <taxon>Mariprofundus</taxon>
    </lineage>
</organism>
<evidence type="ECO:0000256" key="5">
    <source>
        <dbReference type="ARBA" id="ARBA00022840"/>
    </source>
</evidence>
<keyword evidence="3 8" id="KW-0547">Nucleotide-binding</keyword>
<dbReference type="PRINTS" id="PR00987">
    <property type="entry name" value="TRNASYNTHGLU"/>
</dbReference>
<feature type="domain" description="Glutamyl/glutaminyl-tRNA synthetase class Ib catalytic" evidence="9">
    <location>
        <begin position="3"/>
        <end position="307"/>
    </location>
</feature>
<evidence type="ECO:0000259" key="10">
    <source>
        <dbReference type="Pfam" id="PF19269"/>
    </source>
</evidence>
<keyword evidence="6 8" id="KW-0648">Protein biosynthesis</keyword>
<dbReference type="EMBL" id="CP018799">
    <property type="protein sequence ID" value="ATX80382.1"/>
    <property type="molecule type" value="Genomic_DNA"/>
</dbReference>
<dbReference type="GO" id="GO:0000049">
    <property type="term" value="F:tRNA binding"/>
    <property type="evidence" value="ECO:0007669"/>
    <property type="project" value="InterPro"/>
</dbReference>
<keyword evidence="2" id="KW-0479">Metal-binding</keyword>
<dbReference type="InterPro" id="IPR045462">
    <property type="entry name" value="aa-tRNA-synth_I_cd-bd"/>
</dbReference>
<keyword evidence="1 8" id="KW-0436">Ligase</keyword>
<dbReference type="InterPro" id="IPR020751">
    <property type="entry name" value="aa-tRNA-synth_I_codon-bd_sub2"/>
</dbReference>
<dbReference type="InterPro" id="IPR014729">
    <property type="entry name" value="Rossmann-like_a/b/a_fold"/>
</dbReference>
<name>A0A2K8L004_MARES</name>
<dbReference type="HAMAP" id="MF_00022">
    <property type="entry name" value="Glu_tRNA_synth_type1"/>
    <property type="match status" value="1"/>
</dbReference>
<keyword evidence="7 8" id="KW-0030">Aminoacyl-tRNA synthetase</keyword>
<dbReference type="Pfam" id="PF19269">
    <property type="entry name" value="Anticodon_2"/>
    <property type="match status" value="1"/>
</dbReference>
<keyword evidence="12" id="KW-1185">Reference proteome</keyword>
<evidence type="ECO:0000256" key="4">
    <source>
        <dbReference type="ARBA" id="ARBA00022833"/>
    </source>
</evidence>
<dbReference type="GO" id="GO:0005524">
    <property type="term" value="F:ATP binding"/>
    <property type="evidence" value="ECO:0007669"/>
    <property type="project" value="UniProtKB-UniRule"/>
</dbReference>
<dbReference type="KEGG" id="maes:Ga0123461_1976"/>
<dbReference type="InterPro" id="IPR020058">
    <property type="entry name" value="Glu/Gln-tRNA-synth_Ib_cat-dom"/>
</dbReference>
<dbReference type="SUPFAM" id="SSF48163">
    <property type="entry name" value="An anticodon-binding domain of class I aminoacyl-tRNA synthetases"/>
    <property type="match status" value="1"/>
</dbReference>
<dbReference type="RefSeq" id="WP_100278155.1">
    <property type="nucleotide sequence ID" value="NZ_CP018799.1"/>
</dbReference>
<evidence type="ECO:0000313" key="12">
    <source>
        <dbReference type="Proteomes" id="UP000231701"/>
    </source>
</evidence>
<feature type="short sequence motif" description="'HIGH' region" evidence="8">
    <location>
        <begin position="9"/>
        <end position="19"/>
    </location>
</feature>
<comment type="subunit">
    <text evidence="8">Monomer.</text>
</comment>
<comment type="function">
    <text evidence="8">Catalyzes the attachment of glutamate to tRNA(Glu) in a two-step reaction: glutamate is first activated by ATP to form Glu-AMP and then transferred to the acceptor end of tRNA(Glu).</text>
</comment>
<comment type="caution">
    <text evidence="8">Lacks conserved residue(s) required for the propagation of feature annotation.</text>
</comment>
<dbReference type="InterPro" id="IPR008925">
    <property type="entry name" value="aa_tRNA-synth_I_cd-bd_sf"/>
</dbReference>
<dbReference type="Gene3D" id="3.40.50.620">
    <property type="entry name" value="HUPs"/>
    <property type="match status" value="1"/>
</dbReference>
<dbReference type="InterPro" id="IPR049940">
    <property type="entry name" value="GluQ/Sye"/>
</dbReference>
<evidence type="ECO:0000256" key="6">
    <source>
        <dbReference type="ARBA" id="ARBA00022917"/>
    </source>
</evidence>
<dbReference type="Pfam" id="PF00749">
    <property type="entry name" value="tRNA-synt_1c"/>
    <property type="match status" value="1"/>
</dbReference>
<dbReference type="OrthoDB" id="5288516at2"/>
<keyword evidence="4" id="KW-0862">Zinc</keyword>
<evidence type="ECO:0000256" key="2">
    <source>
        <dbReference type="ARBA" id="ARBA00022723"/>
    </source>
</evidence>
<dbReference type="GO" id="GO:0006424">
    <property type="term" value="P:glutamyl-tRNA aminoacylation"/>
    <property type="evidence" value="ECO:0007669"/>
    <property type="project" value="UniProtKB-UniRule"/>
</dbReference>
<dbReference type="EC" id="6.1.1.17" evidence="8"/>
<dbReference type="PANTHER" id="PTHR43311">
    <property type="entry name" value="GLUTAMATE--TRNA LIGASE"/>
    <property type="match status" value="1"/>
</dbReference>
<dbReference type="InterPro" id="IPR001412">
    <property type="entry name" value="aa-tRNA-synth_I_CS"/>
</dbReference>
<dbReference type="GO" id="GO:0004818">
    <property type="term" value="F:glutamate-tRNA ligase activity"/>
    <property type="evidence" value="ECO:0007669"/>
    <property type="project" value="UniProtKB-UniRule"/>
</dbReference>
<proteinExistence type="inferred from homology"/>
<keyword evidence="5 8" id="KW-0067">ATP-binding</keyword>
<evidence type="ECO:0000256" key="3">
    <source>
        <dbReference type="ARBA" id="ARBA00022741"/>
    </source>
</evidence>
<dbReference type="PROSITE" id="PS00178">
    <property type="entry name" value="AA_TRNA_LIGASE_I"/>
    <property type="match status" value="1"/>
</dbReference>
<feature type="short sequence motif" description="'KMSKS' region" evidence="8">
    <location>
        <begin position="242"/>
        <end position="246"/>
    </location>
</feature>
<dbReference type="SMR" id="A0A2K8L004"/>
<evidence type="ECO:0000256" key="7">
    <source>
        <dbReference type="ARBA" id="ARBA00023146"/>
    </source>
</evidence>
<evidence type="ECO:0000256" key="8">
    <source>
        <dbReference type="HAMAP-Rule" id="MF_00022"/>
    </source>
</evidence>
<dbReference type="InterPro" id="IPR000924">
    <property type="entry name" value="Glu/Gln-tRNA-synth"/>
</dbReference>
<dbReference type="PANTHER" id="PTHR43311:SF1">
    <property type="entry name" value="GLUTAMYL-Q TRNA(ASP) SYNTHETASE"/>
    <property type="match status" value="1"/>
</dbReference>
<feature type="domain" description="Aminoacyl-tRNA synthetase class I anticodon-binding" evidence="10">
    <location>
        <begin position="327"/>
        <end position="455"/>
    </location>
</feature>
<dbReference type="NCBIfam" id="TIGR00464">
    <property type="entry name" value="gltX_bact"/>
    <property type="match status" value="1"/>
</dbReference>
<keyword evidence="8" id="KW-0963">Cytoplasm</keyword>
<comment type="subcellular location">
    <subcellularLocation>
        <location evidence="8">Cytoplasm</location>
    </subcellularLocation>
</comment>
<evidence type="ECO:0000313" key="11">
    <source>
        <dbReference type="EMBL" id="ATX80382.1"/>
    </source>
</evidence>
<dbReference type="InterPro" id="IPR004527">
    <property type="entry name" value="Glu-tRNA-ligase_bac/mito"/>
</dbReference>
<feature type="binding site" evidence="8">
    <location>
        <position position="245"/>
    </location>
    <ligand>
        <name>ATP</name>
        <dbReference type="ChEBI" id="CHEBI:30616"/>
    </ligand>
</feature>
<dbReference type="GO" id="GO:0005829">
    <property type="term" value="C:cytosol"/>
    <property type="evidence" value="ECO:0007669"/>
    <property type="project" value="TreeGrafter"/>
</dbReference>
<comment type="catalytic activity">
    <reaction evidence="8">
        <text>tRNA(Glu) + L-glutamate + ATP = L-glutamyl-tRNA(Glu) + AMP + diphosphate</text>
        <dbReference type="Rhea" id="RHEA:23540"/>
        <dbReference type="Rhea" id="RHEA-COMP:9663"/>
        <dbReference type="Rhea" id="RHEA-COMP:9680"/>
        <dbReference type="ChEBI" id="CHEBI:29985"/>
        <dbReference type="ChEBI" id="CHEBI:30616"/>
        <dbReference type="ChEBI" id="CHEBI:33019"/>
        <dbReference type="ChEBI" id="CHEBI:78442"/>
        <dbReference type="ChEBI" id="CHEBI:78520"/>
        <dbReference type="ChEBI" id="CHEBI:456215"/>
        <dbReference type="EC" id="6.1.1.17"/>
    </reaction>
</comment>
<dbReference type="SUPFAM" id="SSF52374">
    <property type="entry name" value="Nucleotidylyl transferase"/>
    <property type="match status" value="1"/>
</dbReference>
<dbReference type="AlphaFoldDB" id="A0A2K8L004"/>
<accession>A0A2K8L004</accession>